<keyword evidence="1" id="KW-1133">Transmembrane helix</keyword>
<name>A0ABS2DF57_9BACI</name>
<dbReference type="EMBL" id="JAFELM010000018">
    <property type="protein sequence ID" value="MBM6617088.1"/>
    <property type="molecule type" value="Genomic_DNA"/>
</dbReference>
<feature type="transmembrane region" description="Helical" evidence="1">
    <location>
        <begin position="7"/>
        <end position="26"/>
    </location>
</feature>
<proteinExistence type="predicted"/>
<sequence length="54" mass="6130">MKKDILEYIKVLSFVIIAVCLSIIAWNSSKEISNLQGIEEQLTYIIDAIHHVGE</sequence>
<gene>
    <name evidence="2" type="ORF">JR050_05300</name>
</gene>
<reference evidence="2 3" key="1">
    <citation type="submission" date="2021-02" db="EMBL/GenBank/DDBJ databases">
        <title>Bacillus sp. RD4P76, an endophyte from a halophyte.</title>
        <authorList>
            <person name="Sun J.-Q."/>
        </authorList>
    </citation>
    <scope>NUCLEOTIDE SEQUENCE [LARGE SCALE GENOMIC DNA]</scope>
    <source>
        <strain evidence="2 3">RD4P76</strain>
    </source>
</reference>
<keyword evidence="1" id="KW-0812">Transmembrane</keyword>
<keyword evidence="1" id="KW-0472">Membrane</keyword>
<dbReference type="Proteomes" id="UP001518925">
    <property type="component" value="Unassembled WGS sequence"/>
</dbReference>
<keyword evidence="3" id="KW-1185">Reference proteome</keyword>
<organism evidence="2 3">
    <name type="scientific">Bacillus suaedaesalsae</name>
    <dbReference type="NCBI Taxonomy" id="2810349"/>
    <lineage>
        <taxon>Bacteria</taxon>
        <taxon>Bacillati</taxon>
        <taxon>Bacillota</taxon>
        <taxon>Bacilli</taxon>
        <taxon>Bacillales</taxon>
        <taxon>Bacillaceae</taxon>
        <taxon>Bacillus</taxon>
    </lineage>
</organism>
<dbReference type="RefSeq" id="WP_204202465.1">
    <property type="nucleotide sequence ID" value="NZ_JAFELM010000018.1"/>
</dbReference>
<evidence type="ECO:0000313" key="3">
    <source>
        <dbReference type="Proteomes" id="UP001518925"/>
    </source>
</evidence>
<evidence type="ECO:0000256" key="1">
    <source>
        <dbReference type="SAM" id="Phobius"/>
    </source>
</evidence>
<evidence type="ECO:0000313" key="2">
    <source>
        <dbReference type="EMBL" id="MBM6617088.1"/>
    </source>
</evidence>
<accession>A0ABS2DF57</accession>
<protein>
    <submittedName>
        <fullName evidence="2">Uncharacterized protein</fullName>
    </submittedName>
</protein>
<comment type="caution">
    <text evidence="2">The sequence shown here is derived from an EMBL/GenBank/DDBJ whole genome shotgun (WGS) entry which is preliminary data.</text>
</comment>